<dbReference type="AlphaFoldDB" id="A0A8S2KE95"/>
<reference evidence="3" key="1">
    <citation type="submission" date="2021-02" db="EMBL/GenBank/DDBJ databases">
        <authorList>
            <person name="Nowell W R."/>
        </authorList>
    </citation>
    <scope>NUCLEOTIDE SEQUENCE</scope>
</reference>
<name>A0A8S2KE95_9BILA</name>
<feature type="region of interest" description="Disordered" evidence="1">
    <location>
        <begin position="1"/>
        <end position="128"/>
    </location>
</feature>
<sequence>MTNDDSTSETLTDVSMMQATSSNDMINKQNITPQLSPEMLIRNENDRTSSYWIKDQNNNDNQTHDEQKQQQQQQQVEGINHEIQEEDDNDVGGGQSHTTSNIDEQQQKVDNEDGGTASKFLSLRHKEY</sequence>
<dbReference type="Proteomes" id="UP000677228">
    <property type="component" value="Unassembled WGS sequence"/>
</dbReference>
<proteinExistence type="predicted"/>
<evidence type="ECO:0000313" key="2">
    <source>
        <dbReference type="EMBL" id="CAF1088718.1"/>
    </source>
</evidence>
<gene>
    <name evidence="2" type="ORF">OVA965_LOCUS18708</name>
    <name evidence="3" type="ORF">TMI583_LOCUS18721</name>
</gene>
<evidence type="ECO:0000313" key="3">
    <source>
        <dbReference type="EMBL" id="CAF3850488.1"/>
    </source>
</evidence>
<dbReference type="Proteomes" id="UP000682733">
    <property type="component" value="Unassembled WGS sequence"/>
</dbReference>
<feature type="compositionally biased region" description="Polar residues" evidence="1">
    <location>
        <begin position="1"/>
        <end position="35"/>
    </location>
</feature>
<evidence type="ECO:0000313" key="4">
    <source>
        <dbReference type="Proteomes" id="UP000682733"/>
    </source>
</evidence>
<organism evidence="3 4">
    <name type="scientific">Didymodactylos carnosus</name>
    <dbReference type="NCBI Taxonomy" id="1234261"/>
    <lineage>
        <taxon>Eukaryota</taxon>
        <taxon>Metazoa</taxon>
        <taxon>Spiralia</taxon>
        <taxon>Gnathifera</taxon>
        <taxon>Rotifera</taxon>
        <taxon>Eurotatoria</taxon>
        <taxon>Bdelloidea</taxon>
        <taxon>Philodinida</taxon>
        <taxon>Philodinidae</taxon>
        <taxon>Didymodactylos</taxon>
    </lineage>
</organism>
<accession>A0A8S2KE95</accession>
<dbReference type="EMBL" id="CAJNOK010009388">
    <property type="protein sequence ID" value="CAF1088718.1"/>
    <property type="molecule type" value="Genomic_DNA"/>
</dbReference>
<feature type="compositionally biased region" description="Polar residues" evidence="1">
    <location>
        <begin position="48"/>
        <end position="61"/>
    </location>
</feature>
<evidence type="ECO:0000256" key="1">
    <source>
        <dbReference type="SAM" id="MobiDB-lite"/>
    </source>
</evidence>
<comment type="caution">
    <text evidence="3">The sequence shown here is derived from an EMBL/GenBank/DDBJ whole genome shotgun (WGS) entry which is preliminary data.</text>
</comment>
<protein>
    <submittedName>
        <fullName evidence="3">Uncharacterized protein</fullName>
    </submittedName>
</protein>
<dbReference type="EMBL" id="CAJOBA010009406">
    <property type="protein sequence ID" value="CAF3850488.1"/>
    <property type="molecule type" value="Genomic_DNA"/>
</dbReference>